<name>A0A2B7XZ43_POLH7</name>
<evidence type="ECO:0000313" key="4">
    <source>
        <dbReference type="EMBL" id="PGH17074.1"/>
    </source>
</evidence>
<feature type="compositionally biased region" description="Basic and acidic residues" evidence="1">
    <location>
        <begin position="568"/>
        <end position="580"/>
    </location>
</feature>
<proteinExistence type="predicted"/>
<dbReference type="InterPro" id="IPR057559">
    <property type="entry name" value="SAM_6"/>
</dbReference>
<evidence type="ECO:0000259" key="2">
    <source>
        <dbReference type="Pfam" id="PF23394"/>
    </source>
</evidence>
<dbReference type="Pfam" id="PF23395">
    <property type="entry name" value="SAM_6"/>
    <property type="match status" value="1"/>
</dbReference>
<dbReference type="Pfam" id="PF23394">
    <property type="entry name" value="DUF7102"/>
    <property type="match status" value="1"/>
</dbReference>
<dbReference type="OrthoDB" id="3647246at2759"/>
<reference evidence="4 5" key="1">
    <citation type="submission" date="2017-10" db="EMBL/GenBank/DDBJ databases">
        <title>Comparative genomics in systemic dimorphic fungi from Ajellomycetaceae.</title>
        <authorList>
            <person name="Munoz J.F."/>
            <person name="Mcewen J.G."/>
            <person name="Clay O.K."/>
            <person name="Cuomo C.A."/>
        </authorList>
    </citation>
    <scope>NUCLEOTIDE SEQUENCE [LARGE SCALE GENOMIC DNA]</scope>
    <source>
        <strain evidence="4 5">UAMH7299</strain>
    </source>
</reference>
<evidence type="ECO:0000259" key="3">
    <source>
        <dbReference type="Pfam" id="PF23395"/>
    </source>
</evidence>
<feature type="domain" description="SAM-like" evidence="3">
    <location>
        <begin position="925"/>
        <end position="1015"/>
    </location>
</feature>
<evidence type="ECO:0000313" key="5">
    <source>
        <dbReference type="Proteomes" id="UP000224634"/>
    </source>
</evidence>
<accession>A0A2B7XZ43</accession>
<comment type="caution">
    <text evidence="4">The sequence shown here is derived from an EMBL/GenBank/DDBJ whole genome shotgun (WGS) entry which is preliminary data.</text>
</comment>
<organism evidence="4 5">
    <name type="scientific">Polytolypa hystricis (strain UAMH7299)</name>
    <dbReference type="NCBI Taxonomy" id="1447883"/>
    <lineage>
        <taxon>Eukaryota</taxon>
        <taxon>Fungi</taxon>
        <taxon>Dikarya</taxon>
        <taxon>Ascomycota</taxon>
        <taxon>Pezizomycotina</taxon>
        <taxon>Eurotiomycetes</taxon>
        <taxon>Eurotiomycetidae</taxon>
        <taxon>Onygenales</taxon>
        <taxon>Onygenales incertae sedis</taxon>
        <taxon>Polytolypa</taxon>
    </lineage>
</organism>
<protein>
    <submittedName>
        <fullName evidence="4">Uncharacterized protein</fullName>
    </submittedName>
</protein>
<evidence type="ECO:0000256" key="1">
    <source>
        <dbReference type="SAM" id="MobiDB-lite"/>
    </source>
</evidence>
<keyword evidence="5" id="KW-1185">Reference proteome</keyword>
<feature type="region of interest" description="Disordered" evidence="1">
    <location>
        <begin position="563"/>
        <end position="603"/>
    </location>
</feature>
<dbReference type="Proteomes" id="UP000224634">
    <property type="component" value="Unassembled WGS sequence"/>
</dbReference>
<dbReference type="InterPro" id="IPR055528">
    <property type="entry name" value="DUF7102"/>
</dbReference>
<sequence length="1038" mass="114322">MSGPGLLALLEYARFHGVACDHLASRSMDHGYHLACHSINHDDLLDKALDIYLQDPAGETRLSFEDALGRTRLQHEKLDIPGAGALFLGSVIQEASSRVSGSTPSFNEALPDIHRVRNLKIERPILATDHDLDMSKLRERTCLDNMDVDLPLEIVDENNDEGFQFPSYFRARPAQVIESLNSEKLDCTREVLLFIQEIRQMSRPSPGDHWENTLEETPAVKEKQVEPLSPPLLARELSPSPFVPSPGCMEIDMLSEPETPSMPEHNEVEQRLVEDVRLSPMDEMVSWEVGEACSGTGAGHLDDSISASASLASGMTAPRETRISLGLKSKLEGPITPPISAEKRRIQADAETASDILESIDISKWPTTDSTEPILSKELNDSLIKIANAAMRKLESKLVQERVHDIDVAMKCVVPRIGSPMIVPPWDPISTLSNRGNSKSHGNVSSLIQELKDGHILEYNFPSDNSNFSNIQWTIFSPSFSNLEVNEQIAEDNGFLSFLPSGAESELSCVEEDLLDKPTKSLLTEAWDNGSDSWLLPLDDHQTATQADNLTPQPKPCVKISSKRKRHNFEAQKARSKIDDSANIGHPTKSAPGSRPPGLSVPNSRFSALDSLSTFLQIRGKKAKRPRIGIYPYFSKPVVPNPMESPMVHEESITNSTAKPMSSHNTQNPPISTLLLPSPDISPPSGTLTLFVSEALLQTHRHLVRSLENLSPPCILIFRNYASNPATSTQEKPSRTGLVSPIGPFMTQSTDPLGHEADLIVSPTVGIILTTTQAIGQRYLPGHGSHSSSLHENISSPLHERIYNVSLRYEEVYVLIGHHMEPSPTPRPNSDGSSIPIDKRTFHSVQSLIEFSSSLSGCATVTPLLIPSRSESVLSWVLALANKHYVSTPWSHGLERAAGENHPELSATKRVPQPAQITQVRAPADDPTVWELFLRYAGLNPFAANIIIMQPTAHASDVTPLTYPTAAESATDVPKSDMVQSSQDNLSQFVAMHPRERRRQFVPVLGERTLARVELQLDGQWESSILMSDSRPSTAWIQ</sequence>
<gene>
    <name evidence="4" type="ORF">AJ80_04947</name>
</gene>
<dbReference type="AlphaFoldDB" id="A0A2B7XZ43"/>
<dbReference type="EMBL" id="PDNA01000068">
    <property type="protein sequence ID" value="PGH17074.1"/>
    <property type="molecule type" value="Genomic_DNA"/>
</dbReference>
<feature type="domain" description="DUF7102" evidence="2">
    <location>
        <begin position="689"/>
        <end position="888"/>
    </location>
</feature>